<accession>A0A9W2ZF47</accession>
<evidence type="ECO:0000256" key="3">
    <source>
        <dbReference type="ARBA" id="ARBA00022989"/>
    </source>
</evidence>
<keyword evidence="2 5" id="KW-0812">Transmembrane</keyword>
<dbReference type="SUPFAM" id="SSF81321">
    <property type="entry name" value="Family A G protein-coupled receptor-like"/>
    <property type="match status" value="1"/>
</dbReference>
<dbReference type="PROSITE" id="PS50262">
    <property type="entry name" value="G_PROTEIN_RECEP_F1_2"/>
    <property type="match status" value="1"/>
</dbReference>
<dbReference type="Proteomes" id="UP001165740">
    <property type="component" value="Chromosome 18"/>
</dbReference>
<keyword evidence="7" id="KW-1185">Reference proteome</keyword>
<evidence type="ECO:0000313" key="8">
    <source>
        <dbReference type="RefSeq" id="XP_055873568.1"/>
    </source>
</evidence>
<keyword evidence="4 5" id="KW-0472">Membrane</keyword>
<dbReference type="OrthoDB" id="9990906at2759"/>
<feature type="transmembrane region" description="Helical" evidence="5">
    <location>
        <begin position="81"/>
        <end position="107"/>
    </location>
</feature>
<dbReference type="GeneID" id="129924007"/>
<feature type="transmembrane region" description="Helical" evidence="5">
    <location>
        <begin position="238"/>
        <end position="256"/>
    </location>
</feature>
<dbReference type="PANTHER" id="PTHR46641:SF2">
    <property type="entry name" value="FMRFAMIDE RECEPTOR"/>
    <property type="match status" value="1"/>
</dbReference>
<evidence type="ECO:0000256" key="1">
    <source>
        <dbReference type="ARBA" id="ARBA00004370"/>
    </source>
</evidence>
<evidence type="ECO:0000256" key="4">
    <source>
        <dbReference type="ARBA" id="ARBA00023136"/>
    </source>
</evidence>
<protein>
    <submittedName>
        <fullName evidence="8">Uncharacterized protein LOC129924007</fullName>
    </submittedName>
</protein>
<dbReference type="RefSeq" id="XP_055873568.1">
    <property type="nucleotide sequence ID" value="XM_056017593.1"/>
</dbReference>
<dbReference type="Gene3D" id="1.20.1070.10">
    <property type="entry name" value="Rhodopsin 7-helix transmembrane proteins"/>
    <property type="match status" value="1"/>
</dbReference>
<reference evidence="8" key="1">
    <citation type="submission" date="2025-08" db="UniProtKB">
        <authorList>
            <consortium name="RefSeq"/>
        </authorList>
    </citation>
    <scope>IDENTIFICATION</scope>
</reference>
<feature type="transmembrane region" description="Helical" evidence="5">
    <location>
        <begin position="284"/>
        <end position="305"/>
    </location>
</feature>
<evidence type="ECO:0000313" key="7">
    <source>
        <dbReference type="Proteomes" id="UP001165740"/>
    </source>
</evidence>
<comment type="subcellular location">
    <subcellularLocation>
        <location evidence="1">Membrane</location>
    </subcellularLocation>
</comment>
<feature type="transmembrane region" description="Helical" evidence="5">
    <location>
        <begin position="177"/>
        <end position="198"/>
    </location>
</feature>
<dbReference type="InterPro" id="IPR052954">
    <property type="entry name" value="GPCR-Ligand_Int"/>
</dbReference>
<keyword evidence="3 5" id="KW-1133">Transmembrane helix</keyword>
<proteinExistence type="predicted"/>
<feature type="domain" description="G-protein coupled receptors family 1 profile" evidence="6">
    <location>
        <begin position="62"/>
        <end position="336"/>
    </location>
</feature>
<dbReference type="PANTHER" id="PTHR46641">
    <property type="entry name" value="FMRFAMIDE RECEPTOR-RELATED"/>
    <property type="match status" value="1"/>
</dbReference>
<evidence type="ECO:0000256" key="2">
    <source>
        <dbReference type="ARBA" id="ARBA00022692"/>
    </source>
</evidence>
<evidence type="ECO:0000259" key="6">
    <source>
        <dbReference type="PROSITE" id="PS50262"/>
    </source>
</evidence>
<feature type="transmembrane region" description="Helical" evidence="5">
    <location>
        <begin position="38"/>
        <end position="61"/>
    </location>
</feature>
<evidence type="ECO:0000256" key="5">
    <source>
        <dbReference type="SAM" id="Phobius"/>
    </source>
</evidence>
<dbReference type="InterPro" id="IPR017452">
    <property type="entry name" value="GPCR_Rhodpsn_7TM"/>
</dbReference>
<gene>
    <name evidence="8" type="primary">LOC129924007</name>
</gene>
<feature type="transmembrane region" description="Helical" evidence="5">
    <location>
        <begin position="127"/>
        <end position="156"/>
    </location>
</feature>
<dbReference type="GO" id="GO:0016020">
    <property type="term" value="C:membrane"/>
    <property type="evidence" value="ECO:0007669"/>
    <property type="project" value="UniProtKB-SubCell"/>
</dbReference>
<feature type="transmembrane region" description="Helical" evidence="5">
    <location>
        <begin position="325"/>
        <end position="348"/>
    </location>
</feature>
<organism evidence="7 8">
    <name type="scientific">Biomphalaria glabrata</name>
    <name type="common">Bloodfluke planorb</name>
    <name type="synonym">Freshwater snail</name>
    <dbReference type="NCBI Taxonomy" id="6526"/>
    <lineage>
        <taxon>Eukaryota</taxon>
        <taxon>Metazoa</taxon>
        <taxon>Spiralia</taxon>
        <taxon>Lophotrochozoa</taxon>
        <taxon>Mollusca</taxon>
        <taxon>Gastropoda</taxon>
        <taxon>Heterobranchia</taxon>
        <taxon>Euthyneura</taxon>
        <taxon>Panpulmonata</taxon>
        <taxon>Hygrophila</taxon>
        <taxon>Lymnaeoidea</taxon>
        <taxon>Planorbidae</taxon>
        <taxon>Biomphalaria</taxon>
    </lineage>
</organism>
<name>A0A9W2ZF47_BIOGL</name>
<dbReference type="AlphaFoldDB" id="A0A9W2ZF47"/>
<sequence>MENVSQSRPAGILLTTTSTTTTNQVYYYLLCRFISDSYLQYMFVYAMWCFVNPGISILGFVANMLSLEILRRSGLHKPSSILLFGLVIADSMCLFITMNYGLIVLYYGPNKRYPILCGFQYTDAANYFLAVSVPIFLCIGYWGRYVNTLIPILITLDRLLAVFKPMTFKSLITAKRTLIVVLLSFLLWFPWTLFYCAWNRIEARTVGTVSYVYFGVGKIVQENMELVTMLEQYVIDTLISWIPLTIIILGCGVLSIKIKMALLKRKALTSSGTKITWSRRTTRTLMLTCLIFTVTHVAVSFILYFCPMETQMQVFVRNQLLNLFYALNASSNLLVYITSDGKLLDIFLKIIRRRS</sequence>